<dbReference type="PANTHER" id="PTHR42686:SF1">
    <property type="entry name" value="GH17980P-RELATED"/>
    <property type="match status" value="1"/>
</dbReference>
<feature type="domain" description="NADP-dependent oxidoreductase" evidence="1">
    <location>
        <begin position="15"/>
        <end position="321"/>
    </location>
</feature>
<dbReference type="AlphaFoldDB" id="A0A917RZ26"/>
<dbReference type="InterPro" id="IPR036812">
    <property type="entry name" value="NAD(P)_OxRdtase_dom_sf"/>
</dbReference>
<comment type="caution">
    <text evidence="2">The sequence shown here is derived from an EMBL/GenBank/DDBJ whole genome shotgun (WGS) entry which is preliminary data.</text>
</comment>
<accession>A0A917RZ26</accession>
<proteinExistence type="predicted"/>
<dbReference type="GO" id="GO:0005829">
    <property type="term" value="C:cytosol"/>
    <property type="evidence" value="ECO:0007669"/>
    <property type="project" value="TreeGrafter"/>
</dbReference>
<gene>
    <name evidence="2" type="ORF">GCM10011575_00760</name>
</gene>
<dbReference type="Pfam" id="PF00248">
    <property type="entry name" value="Aldo_ket_red"/>
    <property type="match status" value="1"/>
</dbReference>
<dbReference type="GO" id="GO:0016491">
    <property type="term" value="F:oxidoreductase activity"/>
    <property type="evidence" value="ECO:0007669"/>
    <property type="project" value="InterPro"/>
</dbReference>
<dbReference type="CDD" id="cd19152">
    <property type="entry name" value="AKR_AKR15A"/>
    <property type="match status" value="1"/>
</dbReference>
<evidence type="ECO:0000313" key="2">
    <source>
        <dbReference type="EMBL" id="GGL46746.1"/>
    </source>
</evidence>
<sequence>MQRHRLGRTAVEVTELGFGGAPIGNLYTALSDEQAYATVRAAWDGGIRYFDTAPHYGIGVSERRLGKALQEFPREEFVISTKVGRLLRPNPDPVGADQEGFDTPDDVIRVRDYSADGVRQSLDESRERLGLDRIDIALVHDPDDHLEQAAEESIPALSELRNQGVIGAVGLGMNFVDPLLGFVTRDYPDGVGIDVILVAGRWTLLDRSGRKLLDACAERGISVISAAPFNSGLLSSPEPPTSGTFNYEPASAALLARAREFATVAREHGSQLPQAAVRFPLRHPAVAGVLAGMRSPEEAAMDCTLIADDLDPAAWQAIDAIPAAIA</sequence>
<dbReference type="Proteomes" id="UP000613840">
    <property type="component" value="Unassembled WGS sequence"/>
</dbReference>
<protein>
    <submittedName>
        <fullName evidence="2">Oxidoreductase</fullName>
    </submittedName>
</protein>
<keyword evidence="3" id="KW-1185">Reference proteome</keyword>
<reference evidence="2" key="2">
    <citation type="submission" date="2020-09" db="EMBL/GenBank/DDBJ databases">
        <authorList>
            <person name="Sun Q."/>
            <person name="Zhou Y."/>
        </authorList>
    </citation>
    <scope>NUCLEOTIDE SEQUENCE</scope>
    <source>
        <strain evidence="2">CGMCC 4.7306</strain>
    </source>
</reference>
<dbReference type="InterPro" id="IPR020471">
    <property type="entry name" value="AKR"/>
</dbReference>
<evidence type="ECO:0000259" key="1">
    <source>
        <dbReference type="Pfam" id="PF00248"/>
    </source>
</evidence>
<reference evidence="2" key="1">
    <citation type="journal article" date="2014" name="Int. J. Syst. Evol. Microbiol.">
        <title>Complete genome sequence of Corynebacterium casei LMG S-19264T (=DSM 44701T), isolated from a smear-ripened cheese.</title>
        <authorList>
            <consortium name="US DOE Joint Genome Institute (JGI-PGF)"/>
            <person name="Walter F."/>
            <person name="Albersmeier A."/>
            <person name="Kalinowski J."/>
            <person name="Ruckert C."/>
        </authorList>
    </citation>
    <scope>NUCLEOTIDE SEQUENCE</scope>
    <source>
        <strain evidence="2">CGMCC 4.7306</strain>
    </source>
</reference>
<dbReference type="PANTHER" id="PTHR42686">
    <property type="entry name" value="GH17980P-RELATED"/>
    <property type="match status" value="1"/>
</dbReference>
<organism evidence="2 3">
    <name type="scientific">Microlunatus endophyticus</name>
    <dbReference type="NCBI Taxonomy" id="1716077"/>
    <lineage>
        <taxon>Bacteria</taxon>
        <taxon>Bacillati</taxon>
        <taxon>Actinomycetota</taxon>
        <taxon>Actinomycetes</taxon>
        <taxon>Propionibacteriales</taxon>
        <taxon>Propionibacteriaceae</taxon>
        <taxon>Microlunatus</taxon>
    </lineage>
</organism>
<dbReference type="InterPro" id="IPR023210">
    <property type="entry name" value="NADP_OxRdtase_dom"/>
</dbReference>
<dbReference type="EMBL" id="BMMZ01000001">
    <property type="protein sequence ID" value="GGL46746.1"/>
    <property type="molecule type" value="Genomic_DNA"/>
</dbReference>
<name>A0A917RZ26_9ACTN</name>
<dbReference type="Gene3D" id="3.20.20.100">
    <property type="entry name" value="NADP-dependent oxidoreductase domain"/>
    <property type="match status" value="1"/>
</dbReference>
<dbReference type="SUPFAM" id="SSF51430">
    <property type="entry name" value="NAD(P)-linked oxidoreductase"/>
    <property type="match status" value="1"/>
</dbReference>
<dbReference type="RefSeq" id="WP_188893203.1">
    <property type="nucleotide sequence ID" value="NZ_BMMZ01000001.1"/>
</dbReference>
<evidence type="ECO:0000313" key="3">
    <source>
        <dbReference type="Proteomes" id="UP000613840"/>
    </source>
</evidence>